<dbReference type="PROSITE" id="PS51257">
    <property type="entry name" value="PROKAR_LIPOPROTEIN"/>
    <property type="match status" value="1"/>
</dbReference>
<dbReference type="GO" id="GO:0016020">
    <property type="term" value="C:membrane"/>
    <property type="evidence" value="ECO:0007669"/>
    <property type="project" value="UniProtKB-SubCell"/>
</dbReference>
<dbReference type="Proteomes" id="UP000821866">
    <property type="component" value="Unassembled WGS sequence"/>
</dbReference>
<dbReference type="InterPro" id="IPR050327">
    <property type="entry name" value="Proton-linked_MCT"/>
</dbReference>
<feature type="transmembrane region" description="Helical" evidence="2">
    <location>
        <begin position="276"/>
        <end position="299"/>
    </location>
</feature>
<reference evidence="4" key="1">
    <citation type="journal article" date="2020" name="Cell">
        <title>Large-Scale Comparative Analyses of Tick Genomes Elucidate Their Genetic Diversity and Vector Capacities.</title>
        <authorList>
            <consortium name="Tick Genome and Microbiome Consortium (TIGMIC)"/>
            <person name="Jia N."/>
            <person name="Wang J."/>
            <person name="Shi W."/>
            <person name="Du L."/>
            <person name="Sun Y."/>
            <person name="Zhan W."/>
            <person name="Jiang J.F."/>
            <person name="Wang Q."/>
            <person name="Zhang B."/>
            <person name="Ji P."/>
            <person name="Bell-Sakyi L."/>
            <person name="Cui X.M."/>
            <person name="Yuan T.T."/>
            <person name="Jiang B.G."/>
            <person name="Yang W.F."/>
            <person name="Lam T.T."/>
            <person name="Chang Q.C."/>
            <person name="Ding S.J."/>
            <person name="Wang X.J."/>
            <person name="Zhu J.G."/>
            <person name="Ruan X.D."/>
            <person name="Zhao L."/>
            <person name="Wei J.T."/>
            <person name="Ye R.Z."/>
            <person name="Que T.C."/>
            <person name="Du C.H."/>
            <person name="Zhou Y.H."/>
            <person name="Cheng J.X."/>
            <person name="Dai P.F."/>
            <person name="Guo W.B."/>
            <person name="Han X.H."/>
            <person name="Huang E.J."/>
            <person name="Li L.F."/>
            <person name="Wei W."/>
            <person name="Gao Y.C."/>
            <person name="Liu J.Z."/>
            <person name="Shao H.Z."/>
            <person name="Wang X."/>
            <person name="Wang C.C."/>
            <person name="Yang T.C."/>
            <person name="Huo Q.B."/>
            <person name="Li W."/>
            <person name="Chen H.Y."/>
            <person name="Chen S.E."/>
            <person name="Zhou L.G."/>
            <person name="Ni X.B."/>
            <person name="Tian J.H."/>
            <person name="Sheng Y."/>
            <person name="Liu T."/>
            <person name="Pan Y.S."/>
            <person name="Xia L.Y."/>
            <person name="Li J."/>
            <person name="Zhao F."/>
            <person name="Cao W.C."/>
        </authorList>
    </citation>
    <scope>NUCLEOTIDE SEQUENCE</scope>
    <source>
        <strain evidence="4">Rmic-2018</strain>
    </source>
</reference>
<feature type="transmembrane region" description="Helical" evidence="2">
    <location>
        <begin position="370"/>
        <end position="390"/>
    </location>
</feature>
<dbReference type="VEuPathDB" id="VectorBase:LOC119159861"/>
<keyword evidence="5" id="KW-1185">Reference proteome</keyword>
<feature type="domain" description="Major facilitator superfamily (MFS) profile" evidence="3">
    <location>
        <begin position="29"/>
        <end position="426"/>
    </location>
</feature>
<evidence type="ECO:0000256" key="1">
    <source>
        <dbReference type="ARBA" id="ARBA00004141"/>
    </source>
</evidence>
<feature type="transmembrane region" description="Helical" evidence="2">
    <location>
        <begin position="119"/>
        <end position="142"/>
    </location>
</feature>
<evidence type="ECO:0000256" key="2">
    <source>
        <dbReference type="SAM" id="Phobius"/>
    </source>
</evidence>
<evidence type="ECO:0000259" key="3">
    <source>
        <dbReference type="PROSITE" id="PS50850"/>
    </source>
</evidence>
<sequence>MPGRRKWYVWDCCRRLPQHGPDSVHSWLVAGACAMSSFFALAGWRSMGLLFVAMLETFRVTRVEASWPIVVLGALGYMAGLITGPLAHSFDASRVMIAGAAMSSIGLMLSFFATTTGFLTFSLGVVHAIGTGMVYIVAPTIISEHFVKNKGLAMGLNYAGVTAALFVFPKLFEYLITAYGLRGALLISGAITMNGFAFSLFSRTPHWRKSVVKDIENFAGLTTKSIESQTHNKLRNLFAVFKSPMFFLLMYSFNAYAMSYDFYMSLFVDFACDRGVLISTAVTVMAAGAVSEGFGRFMLPIAVDRNLLKSSVALTITLCVEAFAFLLLPFLNSHELIFTVAIGIGFVIGTGIVIFPATLEYYFGHEKMSVAFGIVVASAGLQSFLRPSLIGYFRDEGGAYDWLFVICGMVNVVAVALWIAVLGRECCRKDRSVLVENTPAGSLIKVEQINKTARPHPV</sequence>
<dbReference type="EMBL" id="JABSTU010005391">
    <property type="protein sequence ID" value="KAH7944694.1"/>
    <property type="molecule type" value="Genomic_DNA"/>
</dbReference>
<evidence type="ECO:0000313" key="5">
    <source>
        <dbReference type="Proteomes" id="UP000821866"/>
    </source>
</evidence>
<feature type="transmembrane region" description="Helical" evidence="2">
    <location>
        <begin position="237"/>
        <end position="256"/>
    </location>
</feature>
<feature type="transmembrane region" description="Helical" evidence="2">
    <location>
        <begin position="178"/>
        <end position="201"/>
    </location>
</feature>
<reference evidence="4" key="2">
    <citation type="submission" date="2021-09" db="EMBL/GenBank/DDBJ databases">
        <authorList>
            <person name="Jia N."/>
            <person name="Wang J."/>
            <person name="Shi W."/>
            <person name="Du L."/>
            <person name="Sun Y."/>
            <person name="Zhan W."/>
            <person name="Jiang J."/>
            <person name="Wang Q."/>
            <person name="Zhang B."/>
            <person name="Ji P."/>
            <person name="Sakyi L.B."/>
            <person name="Cui X."/>
            <person name="Yuan T."/>
            <person name="Jiang B."/>
            <person name="Yang W."/>
            <person name="Lam T.T.-Y."/>
            <person name="Chang Q."/>
            <person name="Ding S."/>
            <person name="Wang X."/>
            <person name="Zhu J."/>
            <person name="Ruan X."/>
            <person name="Zhao L."/>
            <person name="Wei J."/>
            <person name="Que T."/>
            <person name="Du C."/>
            <person name="Cheng J."/>
            <person name="Dai P."/>
            <person name="Han X."/>
            <person name="Huang E."/>
            <person name="Gao Y."/>
            <person name="Liu J."/>
            <person name="Shao H."/>
            <person name="Ye R."/>
            <person name="Li L."/>
            <person name="Wei W."/>
            <person name="Wang X."/>
            <person name="Wang C."/>
            <person name="Huo Q."/>
            <person name="Li W."/>
            <person name="Guo W."/>
            <person name="Chen H."/>
            <person name="Chen S."/>
            <person name="Zhou L."/>
            <person name="Zhou L."/>
            <person name="Ni X."/>
            <person name="Tian J."/>
            <person name="Zhou Y."/>
            <person name="Sheng Y."/>
            <person name="Liu T."/>
            <person name="Pan Y."/>
            <person name="Xia L."/>
            <person name="Li J."/>
            <person name="Zhao F."/>
            <person name="Cao W."/>
        </authorList>
    </citation>
    <scope>NUCLEOTIDE SEQUENCE</scope>
    <source>
        <strain evidence="4">Rmic-2018</strain>
        <tissue evidence="4">Larvae</tissue>
    </source>
</reference>
<protein>
    <recommendedName>
        <fullName evidence="3">Major facilitator superfamily (MFS) profile domain-containing protein</fullName>
    </recommendedName>
</protein>
<feature type="transmembrane region" description="Helical" evidence="2">
    <location>
        <begin position="311"/>
        <end position="330"/>
    </location>
</feature>
<feature type="transmembrane region" description="Helical" evidence="2">
    <location>
        <begin position="336"/>
        <end position="358"/>
    </location>
</feature>
<comment type="caution">
    <text evidence="4">The sequence shown here is derived from an EMBL/GenBank/DDBJ whole genome shotgun (WGS) entry which is preliminary data.</text>
</comment>
<dbReference type="InterPro" id="IPR036259">
    <property type="entry name" value="MFS_trans_sf"/>
</dbReference>
<feature type="transmembrane region" description="Helical" evidence="2">
    <location>
        <begin position="154"/>
        <end position="172"/>
    </location>
</feature>
<dbReference type="InterPro" id="IPR020846">
    <property type="entry name" value="MFS_dom"/>
</dbReference>
<accession>A0A9J6CWX8</accession>
<feature type="transmembrane region" description="Helical" evidence="2">
    <location>
        <begin position="24"/>
        <end position="45"/>
    </location>
</feature>
<dbReference type="PROSITE" id="PS50850">
    <property type="entry name" value="MFS"/>
    <property type="match status" value="1"/>
</dbReference>
<dbReference type="GO" id="GO:0008028">
    <property type="term" value="F:monocarboxylic acid transmembrane transporter activity"/>
    <property type="evidence" value="ECO:0007669"/>
    <property type="project" value="TreeGrafter"/>
</dbReference>
<keyword evidence="2" id="KW-0812">Transmembrane</keyword>
<feature type="transmembrane region" description="Helical" evidence="2">
    <location>
        <begin position="402"/>
        <end position="422"/>
    </location>
</feature>
<organism evidence="4 5">
    <name type="scientific">Rhipicephalus microplus</name>
    <name type="common">Cattle tick</name>
    <name type="synonym">Boophilus microplus</name>
    <dbReference type="NCBI Taxonomy" id="6941"/>
    <lineage>
        <taxon>Eukaryota</taxon>
        <taxon>Metazoa</taxon>
        <taxon>Ecdysozoa</taxon>
        <taxon>Arthropoda</taxon>
        <taxon>Chelicerata</taxon>
        <taxon>Arachnida</taxon>
        <taxon>Acari</taxon>
        <taxon>Parasitiformes</taxon>
        <taxon>Ixodida</taxon>
        <taxon>Ixodoidea</taxon>
        <taxon>Ixodidae</taxon>
        <taxon>Rhipicephalinae</taxon>
        <taxon>Rhipicephalus</taxon>
        <taxon>Boophilus</taxon>
    </lineage>
</organism>
<dbReference type="SUPFAM" id="SSF103473">
    <property type="entry name" value="MFS general substrate transporter"/>
    <property type="match status" value="1"/>
</dbReference>
<feature type="transmembrane region" description="Helical" evidence="2">
    <location>
        <begin position="65"/>
        <end position="83"/>
    </location>
</feature>
<dbReference type="AlphaFoldDB" id="A0A9J6CWX8"/>
<keyword evidence="2" id="KW-0472">Membrane</keyword>
<comment type="subcellular location">
    <subcellularLocation>
        <location evidence="1">Membrane</location>
        <topology evidence="1">Multi-pass membrane protein</topology>
    </subcellularLocation>
</comment>
<name>A0A9J6CWX8_RHIMP</name>
<keyword evidence="2" id="KW-1133">Transmembrane helix</keyword>
<dbReference type="Gene3D" id="1.20.1250.20">
    <property type="entry name" value="MFS general substrate transporter like domains"/>
    <property type="match status" value="1"/>
</dbReference>
<evidence type="ECO:0000313" key="4">
    <source>
        <dbReference type="EMBL" id="KAH7944694.1"/>
    </source>
</evidence>
<gene>
    <name evidence="4" type="ORF">HPB51_028657</name>
</gene>
<dbReference type="PANTHER" id="PTHR11360">
    <property type="entry name" value="MONOCARBOXYLATE TRANSPORTER"/>
    <property type="match status" value="1"/>
</dbReference>
<dbReference type="InterPro" id="IPR011701">
    <property type="entry name" value="MFS"/>
</dbReference>
<feature type="transmembrane region" description="Helical" evidence="2">
    <location>
        <begin position="95"/>
        <end position="113"/>
    </location>
</feature>
<proteinExistence type="predicted"/>
<dbReference type="PANTHER" id="PTHR11360:SF303">
    <property type="entry name" value="MAJOR FACILITATOR SUPERFAMILY (MFS) PROFILE DOMAIN-CONTAINING PROTEIN"/>
    <property type="match status" value="1"/>
</dbReference>
<dbReference type="Pfam" id="PF07690">
    <property type="entry name" value="MFS_1"/>
    <property type="match status" value="1"/>
</dbReference>